<dbReference type="Gene3D" id="3.40.50.300">
    <property type="entry name" value="P-loop containing nucleotide triphosphate hydrolases"/>
    <property type="match status" value="1"/>
</dbReference>
<organism evidence="1 2">
    <name type="scientific">Candidatus Dojkabacteria bacterium</name>
    <dbReference type="NCBI Taxonomy" id="2099670"/>
    <lineage>
        <taxon>Bacteria</taxon>
        <taxon>Candidatus Dojkabacteria</taxon>
    </lineage>
</organism>
<reference evidence="1" key="1">
    <citation type="submission" date="2020-04" db="EMBL/GenBank/DDBJ databases">
        <authorList>
            <person name="Zhang T."/>
        </authorList>
    </citation>
    <scope>NUCLEOTIDE SEQUENCE</scope>
    <source>
        <strain evidence="1">HKST-UBA11</strain>
    </source>
</reference>
<name>A0A955RKZ9_9BACT</name>
<dbReference type="Proteomes" id="UP000754563">
    <property type="component" value="Unassembled WGS sequence"/>
</dbReference>
<protein>
    <submittedName>
        <fullName evidence="1">Uncharacterized protein</fullName>
    </submittedName>
</protein>
<evidence type="ECO:0000313" key="2">
    <source>
        <dbReference type="Proteomes" id="UP000754563"/>
    </source>
</evidence>
<evidence type="ECO:0000313" key="1">
    <source>
        <dbReference type="EMBL" id="MCA9386320.1"/>
    </source>
</evidence>
<accession>A0A955RKZ9</accession>
<gene>
    <name evidence="1" type="ORF">KC717_06770</name>
</gene>
<comment type="caution">
    <text evidence="1">The sequence shown here is derived from an EMBL/GenBank/DDBJ whole genome shotgun (WGS) entry which is preliminary data.</text>
</comment>
<proteinExistence type="predicted"/>
<reference evidence="1" key="2">
    <citation type="journal article" date="2021" name="Microbiome">
        <title>Successional dynamics and alternative stable states in a saline activated sludge microbial community over 9 years.</title>
        <authorList>
            <person name="Wang Y."/>
            <person name="Ye J."/>
            <person name="Ju F."/>
            <person name="Liu L."/>
            <person name="Boyd J.A."/>
            <person name="Deng Y."/>
            <person name="Parks D.H."/>
            <person name="Jiang X."/>
            <person name="Yin X."/>
            <person name="Woodcroft B.J."/>
            <person name="Tyson G.W."/>
            <person name="Hugenholtz P."/>
            <person name="Polz M.F."/>
            <person name="Zhang T."/>
        </authorList>
    </citation>
    <scope>NUCLEOTIDE SEQUENCE</scope>
    <source>
        <strain evidence="1">HKST-UBA11</strain>
    </source>
</reference>
<dbReference type="AlphaFoldDB" id="A0A955RKZ9"/>
<dbReference type="InterPro" id="IPR027417">
    <property type="entry name" value="P-loop_NTPase"/>
</dbReference>
<feature type="non-terminal residue" evidence="1">
    <location>
        <position position="200"/>
    </location>
</feature>
<dbReference type="EMBL" id="JAGQLH010000124">
    <property type="protein sequence ID" value="MCA9386320.1"/>
    <property type="molecule type" value="Genomic_DNA"/>
</dbReference>
<sequence>MNPLLDFELFAQTCLKIKSERGDIVPLEFNSAQKKVIQKIKDKYKVKRITIDLVARVDFMLRFIILKARQQGISTLVQAFIFWVLYLLENQKALTMGHKTDASNNLFDMYSRYYKYLPKELKRTLKKDNEKKIQYLKTQSENKIDTAGAGEIGRSDTLQFIHATEVAFYPDQKVTFGGLMQGAKLAKAHFIESTAKGYNL</sequence>